<evidence type="ECO:0000313" key="2">
    <source>
        <dbReference type="Proteomes" id="UP000637423"/>
    </source>
</evidence>
<dbReference type="AlphaFoldDB" id="A0A916UBN6"/>
<protein>
    <recommendedName>
        <fullName evidence="3">Outer membrane protein beta-barrel domain-containing protein</fullName>
    </recommendedName>
</protein>
<sequence>MACSASWADPSPALDRFSLSAGGFYADPRIQLDADTSSGRLTTPEHNGDKTTVPRLRGEMLIGDHNGISADYYRYDKAYGTSLSGATVINGQPVSGNASLNADMRLEVGQLAYRWWFGSGNDVLGLGLGAAYYRAKLSGTATGTVGGATATGSDAVSADAVAPLLELAWRHAFTPDFRLYTEASGVKKSGGNINGHIYGGTIGLEWFPAKAIGVGVDYGITKIRLNRDNDSANLNVRLTGPSAYMKVRF</sequence>
<evidence type="ECO:0000313" key="1">
    <source>
        <dbReference type="EMBL" id="GGC67127.1"/>
    </source>
</evidence>
<dbReference type="Proteomes" id="UP000637423">
    <property type="component" value="Unassembled WGS sequence"/>
</dbReference>
<reference evidence="1" key="1">
    <citation type="journal article" date="2014" name="Int. J. Syst. Evol. Microbiol.">
        <title>Complete genome sequence of Corynebacterium casei LMG S-19264T (=DSM 44701T), isolated from a smear-ripened cheese.</title>
        <authorList>
            <consortium name="US DOE Joint Genome Institute (JGI-PGF)"/>
            <person name="Walter F."/>
            <person name="Albersmeier A."/>
            <person name="Kalinowski J."/>
            <person name="Ruckert C."/>
        </authorList>
    </citation>
    <scope>NUCLEOTIDE SEQUENCE</scope>
    <source>
        <strain evidence="1">CGMCC 1.10998</strain>
    </source>
</reference>
<evidence type="ECO:0008006" key="3">
    <source>
        <dbReference type="Google" id="ProtNLM"/>
    </source>
</evidence>
<gene>
    <name evidence="1" type="ORF">GCM10011396_12650</name>
</gene>
<organism evidence="1 2">
    <name type="scientific">Undibacterium terreum</name>
    <dbReference type="NCBI Taxonomy" id="1224302"/>
    <lineage>
        <taxon>Bacteria</taxon>
        <taxon>Pseudomonadati</taxon>
        <taxon>Pseudomonadota</taxon>
        <taxon>Betaproteobacteria</taxon>
        <taxon>Burkholderiales</taxon>
        <taxon>Oxalobacteraceae</taxon>
        <taxon>Undibacterium</taxon>
    </lineage>
</organism>
<accession>A0A916UBN6</accession>
<reference evidence="1" key="2">
    <citation type="submission" date="2020-09" db="EMBL/GenBank/DDBJ databases">
        <authorList>
            <person name="Sun Q."/>
            <person name="Zhou Y."/>
        </authorList>
    </citation>
    <scope>NUCLEOTIDE SEQUENCE</scope>
    <source>
        <strain evidence="1">CGMCC 1.10998</strain>
    </source>
</reference>
<comment type="caution">
    <text evidence="1">The sequence shown here is derived from an EMBL/GenBank/DDBJ whole genome shotgun (WGS) entry which is preliminary data.</text>
</comment>
<proteinExistence type="predicted"/>
<dbReference type="RefSeq" id="WP_229750947.1">
    <property type="nucleotide sequence ID" value="NZ_BMED01000001.1"/>
</dbReference>
<dbReference type="EMBL" id="BMED01000001">
    <property type="protein sequence ID" value="GGC67127.1"/>
    <property type="molecule type" value="Genomic_DNA"/>
</dbReference>
<keyword evidence="2" id="KW-1185">Reference proteome</keyword>
<name>A0A916UBN6_9BURK</name>